<keyword evidence="2" id="KW-1185">Reference proteome</keyword>
<dbReference type="AlphaFoldDB" id="A0AA48HGN2"/>
<name>A0AA48HGN2_9FLAO</name>
<gene>
    <name evidence="1" type="ORF">MACH07_01520</name>
</gene>
<protein>
    <submittedName>
        <fullName evidence="1">Uncharacterized protein</fullName>
    </submittedName>
</protein>
<dbReference type="RefSeq" id="WP_338195808.1">
    <property type="nucleotide sequence ID" value="NZ_AP027268.1"/>
</dbReference>
<accession>A0AA48HGN2</accession>
<evidence type="ECO:0000313" key="2">
    <source>
        <dbReference type="Proteomes" id="UP001330184"/>
    </source>
</evidence>
<organism evidence="1 2">
    <name type="scientific">Flagellimonas marinaquae</name>
    <dbReference type="NCBI Taxonomy" id="254955"/>
    <lineage>
        <taxon>Bacteria</taxon>
        <taxon>Pseudomonadati</taxon>
        <taxon>Bacteroidota</taxon>
        <taxon>Flavobacteriia</taxon>
        <taxon>Flavobacteriales</taxon>
        <taxon>Flavobacteriaceae</taxon>
        <taxon>Flagellimonas</taxon>
    </lineage>
</organism>
<reference evidence="1 2" key="1">
    <citation type="submission" date="2023-01" db="EMBL/GenBank/DDBJ databases">
        <title>Complete genome sequence of Muricauda aquimarina strain IFOP_LL357.</title>
        <authorList>
            <person name="Gajardo G."/>
            <person name="Ueki S."/>
            <person name="Maruyama F."/>
        </authorList>
    </citation>
    <scope>NUCLEOTIDE SEQUENCE [LARGE SCALE GENOMIC DNA]</scope>
    <source>
        <strain evidence="1 2">IFOP_LL357</strain>
    </source>
</reference>
<sequence>MRENQLKLKEDVELNSIAMQLDEFLKTDNVPRSRKAVKRIIKNQFGIED</sequence>
<proteinExistence type="predicted"/>
<dbReference type="Proteomes" id="UP001330184">
    <property type="component" value="Chromosome"/>
</dbReference>
<evidence type="ECO:0000313" key="1">
    <source>
        <dbReference type="EMBL" id="BDW91320.1"/>
    </source>
</evidence>
<dbReference type="EMBL" id="AP027268">
    <property type="protein sequence ID" value="BDW91320.1"/>
    <property type="molecule type" value="Genomic_DNA"/>
</dbReference>